<proteinExistence type="predicted"/>
<dbReference type="AlphaFoldDB" id="A0ABD0VQX1"/>
<accession>A0ABD0VQX1</accession>
<sequence length="271" mass="30012">MNQSIKPNLRLSYPFTLLPMLLAHAHYSNSCSLSHRTQPRLLSFILNSRPFPVSLLSMTPNDGVGSCSTTSLRERTEELIVPFVSLDFQATEMTSRLRVTEADHPSTSSTSGIKSMSSLSLPCLHLLRLLRLPGFDVRVCSEGLMSITAETDPFLGVKWVLIAFEQGNVGATVFHDIEGGLTYAKLRCPEALGFPLPCDLFHDDLNLWRANARKCAWKNTSCMSAGKRTSCARAQAMCNAQIGTTKLIDIVEKQGKASIHRDENLLEFFDC</sequence>
<evidence type="ECO:0000313" key="1">
    <source>
        <dbReference type="EMBL" id="KAL0924877.1"/>
    </source>
</evidence>
<reference evidence="1 2" key="1">
    <citation type="journal article" date="2024" name="Plant Biotechnol. J.">
        <title>Dendrobium thyrsiflorum genome and its molecular insights into genes involved in important horticultural traits.</title>
        <authorList>
            <person name="Chen B."/>
            <person name="Wang J.Y."/>
            <person name="Zheng P.J."/>
            <person name="Li K.L."/>
            <person name="Liang Y.M."/>
            <person name="Chen X.F."/>
            <person name="Zhang C."/>
            <person name="Zhao X."/>
            <person name="He X."/>
            <person name="Zhang G.Q."/>
            <person name="Liu Z.J."/>
            <person name="Xu Q."/>
        </authorList>
    </citation>
    <scope>NUCLEOTIDE SEQUENCE [LARGE SCALE GENOMIC DNA]</scope>
    <source>
        <strain evidence="1">GZMU011</strain>
    </source>
</reference>
<comment type="caution">
    <text evidence="1">The sequence shown here is derived from an EMBL/GenBank/DDBJ whole genome shotgun (WGS) entry which is preliminary data.</text>
</comment>
<organism evidence="1 2">
    <name type="scientific">Dendrobium thyrsiflorum</name>
    <name type="common">Pinecone-like raceme dendrobium</name>
    <name type="synonym">Orchid</name>
    <dbReference type="NCBI Taxonomy" id="117978"/>
    <lineage>
        <taxon>Eukaryota</taxon>
        <taxon>Viridiplantae</taxon>
        <taxon>Streptophyta</taxon>
        <taxon>Embryophyta</taxon>
        <taxon>Tracheophyta</taxon>
        <taxon>Spermatophyta</taxon>
        <taxon>Magnoliopsida</taxon>
        <taxon>Liliopsida</taxon>
        <taxon>Asparagales</taxon>
        <taxon>Orchidaceae</taxon>
        <taxon>Epidendroideae</taxon>
        <taxon>Malaxideae</taxon>
        <taxon>Dendrobiinae</taxon>
        <taxon>Dendrobium</taxon>
    </lineage>
</organism>
<dbReference type="Proteomes" id="UP001552299">
    <property type="component" value="Unassembled WGS sequence"/>
</dbReference>
<protein>
    <submittedName>
        <fullName evidence="1">Uncharacterized protein</fullName>
    </submittedName>
</protein>
<name>A0ABD0VQX1_DENTH</name>
<dbReference type="EMBL" id="JANQDX010000005">
    <property type="protein sequence ID" value="KAL0924877.1"/>
    <property type="molecule type" value="Genomic_DNA"/>
</dbReference>
<gene>
    <name evidence="1" type="ORF">M5K25_005736</name>
</gene>
<keyword evidence="2" id="KW-1185">Reference proteome</keyword>
<evidence type="ECO:0000313" key="2">
    <source>
        <dbReference type="Proteomes" id="UP001552299"/>
    </source>
</evidence>